<sequence length="75" mass="8453">MLEAVLTRIILRYAQRYICDTLRTDSLSLWGGDLRVANFELRTEELARVLGTEESSIQLTRGPLKHTAVLVGPQP</sequence>
<name>A0A812K6Q9_9DINO</name>
<comment type="caution">
    <text evidence="1">The sequence shown here is derived from an EMBL/GenBank/DDBJ whole genome shotgun (WGS) entry which is preliminary data.</text>
</comment>
<organism evidence="1 2">
    <name type="scientific">Symbiodinium natans</name>
    <dbReference type="NCBI Taxonomy" id="878477"/>
    <lineage>
        <taxon>Eukaryota</taxon>
        <taxon>Sar</taxon>
        <taxon>Alveolata</taxon>
        <taxon>Dinophyceae</taxon>
        <taxon>Suessiales</taxon>
        <taxon>Symbiodiniaceae</taxon>
        <taxon>Symbiodinium</taxon>
    </lineage>
</organism>
<proteinExistence type="predicted"/>
<dbReference type="EMBL" id="CAJNDS010000624">
    <property type="protein sequence ID" value="CAE7223507.1"/>
    <property type="molecule type" value="Genomic_DNA"/>
</dbReference>
<protein>
    <submittedName>
        <fullName evidence="1">VPS13B protein</fullName>
    </submittedName>
</protein>
<evidence type="ECO:0000313" key="2">
    <source>
        <dbReference type="Proteomes" id="UP000604046"/>
    </source>
</evidence>
<gene>
    <name evidence="1" type="primary">VPS13B</name>
    <name evidence="1" type="ORF">SNAT2548_LOCUS8434</name>
</gene>
<dbReference type="Proteomes" id="UP000604046">
    <property type="component" value="Unassembled WGS sequence"/>
</dbReference>
<evidence type="ECO:0000313" key="1">
    <source>
        <dbReference type="EMBL" id="CAE7223507.1"/>
    </source>
</evidence>
<dbReference type="OrthoDB" id="445152at2759"/>
<dbReference type="AlphaFoldDB" id="A0A812K6Q9"/>
<reference evidence="1" key="1">
    <citation type="submission" date="2021-02" db="EMBL/GenBank/DDBJ databases">
        <authorList>
            <person name="Dougan E. K."/>
            <person name="Rhodes N."/>
            <person name="Thang M."/>
            <person name="Chan C."/>
        </authorList>
    </citation>
    <scope>NUCLEOTIDE SEQUENCE</scope>
</reference>
<accession>A0A812K6Q9</accession>
<keyword evidence="2" id="KW-1185">Reference proteome</keyword>